<dbReference type="EMBL" id="CP072842">
    <property type="protein sequence ID" value="QTV04879.1"/>
    <property type="molecule type" value="Genomic_DNA"/>
</dbReference>
<evidence type="ECO:0000256" key="1">
    <source>
        <dbReference type="SAM" id="SignalP"/>
    </source>
</evidence>
<evidence type="ECO:0000313" key="2">
    <source>
        <dbReference type="EMBL" id="QTV04879.1"/>
    </source>
</evidence>
<dbReference type="PROSITE" id="PS51257">
    <property type="entry name" value="PROKAR_LIPOPROTEIN"/>
    <property type="match status" value="1"/>
</dbReference>
<protein>
    <recommendedName>
        <fullName evidence="4">TonB C-terminal domain-containing protein</fullName>
    </recommendedName>
</protein>
<organism evidence="2 3">
    <name type="scientific">Faecalibacter bovis</name>
    <dbReference type="NCBI Taxonomy" id="2898187"/>
    <lineage>
        <taxon>Bacteria</taxon>
        <taxon>Pseudomonadati</taxon>
        <taxon>Bacteroidota</taxon>
        <taxon>Flavobacteriia</taxon>
        <taxon>Flavobacteriales</taxon>
        <taxon>Weeksellaceae</taxon>
        <taxon>Faecalibacter</taxon>
    </lineage>
</organism>
<dbReference type="RefSeq" id="WP_230475501.1">
    <property type="nucleotide sequence ID" value="NZ_CP072842.1"/>
</dbReference>
<gene>
    <name evidence="2" type="ORF">J9309_08720</name>
</gene>
<accession>A0ABX7XAI6</accession>
<dbReference type="Proteomes" id="UP000672011">
    <property type="component" value="Chromosome"/>
</dbReference>
<feature type="chain" id="PRO_5046208924" description="TonB C-terminal domain-containing protein" evidence="1">
    <location>
        <begin position="19"/>
        <end position="147"/>
    </location>
</feature>
<sequence>MMKNLTLLFILFSFYACAQETKTYDLKEESTSYTSREVDRMAVYEGCEVYPTAQENVTYFSSKMNQKFIQLFNSKFDHTKLPKGVVKITYVIGKEGKLKDIKGQGVEELIPYALEVFNEINKDIIYQPAIKNGVPVDVKFSMPFRLQ</sequence>
<reference evidence="2 3" key="1">
    <citation type="journal article" date="2021" name="Int. J. Syst. Evol. Microbiol.">
        <title>Faecalibacter bovis sp. nov., isolated from cow faeces.</title>
        <authorList>
            <person name="Li F."/>
            <person name="Zhao W."/>
            <person name="Hong Q."/>
            <person name="Shao Q."/>
            <person name="Song J."/>
            <person name="Yang S."/>
        </authorList>
    </citation>
    <scope>NUCLEOTIDE SEQUENCE [LARGE SCALE GENOMIC DNA]</scope>
    <source>
        <strain evidence="2 3">ZY171143</strain>
    </source>
</reference>
<proteinExistence type="predicted"/>
<keyword evidence="1" id="KW-0732">Signal</keyword>
<keyword evidence="3" id="KW-1185">Reference proteome</keyword>
<feature type="signal peptide" evidence="1">
    <location>
        <begin position="1"/>
        <end position="18"/>
    </location>
</feature>
<name>A0ABX7XAI6_9FLAO</name>
<evidence type="ECO:0000313" key="3">
    <source>
        <dbReference type="Proteomes" id="UP000672011"/>
    </source>
</evidence>
<evidence type="ECO:0008006" key="4">
    <source>
        <dbReference type="Google" id="ProtNLM"/>
    </source>
</evidence>
<reference evidence="3" key="2">
    <citation type="submission" date="2021-04" db="EMBL/GenBank/DDBJ databases">
        <title>Taxonomy of Flavobacteriaceae bacterium ZY171143.</title>
        <authorList>
            <person name="Li F."/>
        </authorList>
    </citation>
    <scope>NUCLEOTIDE SEQUENCE [LARGE SCALE GENOMIC DNA]</scope>
    <source>
        <strain evidence="3">ZY171143</strain>
    </source>
</reference>